<dbReference type="PANTHER" id="PTHR11161:SF65">
    <property type="entry name" value="NOSE RESISTANT TO FLUOXETINE PROTEIN 6"/>
    <property type="match status" value="1"/>
</dbReference>
<keyword evidence="2" id="KW-0732">Signal</keyword>
<dbReference type="EMBL" id="UZAH01034724">
    <property type="protein sequence ID" value="VDP36884.1"/>
    <property type="molecule type" value="Genomic_DNA"/>
</dbReference>
<keyword evidence="1" id="KW-1133">Transmembrane helix</keyword>
<sequence>MYIVVMLQLDVPLISADSLCACSIQIEHKWVALGWSASTLLGLYSVFGLYDYARTGDISAWWRALYVVAGRPAYALALGWITFACATQNGAQSRILSNIASSTDPPLDCTARSDALETY</sequence>
<keyword evidence="4" id="KW-1185">Reference proteome</keyword>
<dbReference type="Proteomes" id="UP000050761">
    <property type="component" value="Unassembled WGS sequence"/>
</dbReference>
<dbReference type="WBParaSite" id="HPBE_0002314501-mRNA-1">
    <property type="protein sequence ID" value="HPBE_0002314501-mRNA-1"/>
    <property type="gene ID" value="HPBE_0002314501"/>
</dbReference>
<dbReference type="InterPro" id="IPR052728">
    <property type="entry name" value="O2_lipid_transport_reg"/>
</dbReference>
<dbReference type="AlphaFoldDB" id="A0A183GKC7"/>
<name>A0A183GKC7_HELPZ</name>
<keyword evidence="1" id="KW-0812">Transmembrane</keyword>
<organism evidence="4 5">
    <name type="scientific">Heligmosomoides polygyrus</name>
    <name type="common">Parasitic roundworm</name>
    <dbReference type="NCBI Taxonomy" id="6339"/>
    <lineage>
        <taxon>Eukaryota</taxon>
        <taxon>Metazoa</taxon>
        <taxon>Ecdysozoa</taxon>
        <taxon>Nematoda</taxon>
        <taxon>Chromadorea</taxon>
        <taxon>Rhabditida</taxon>
        <taxon>Rhabditina</taxon>
        <taxon>Rhabditomorpha</taxon>
        <taxon>Strongyloidea</taxon>
        <taxon>Heligmosomidae</taxon>
        <taxon>Heligmosomoides</taxon>
    </lineage>
</organism>
<accession>A0A183GKC7</accession>
<feature type="chain" id="PRO_5044552101" evidence="2">
    <location>
        <begin position="17"/>
        <end position="119"/>
    </location>
</feature>
<evidence type="ECO:0000313" key="5">
    <source>
        <dbReference type="WBParaSite" id="HPBE_0002314501-mRNA-1"/>
    </source>
</evidence>
<proteinExistence type="predicted"/>
<dbReference type="OrthoDB" id="118951at2759"/>
<feature type="signal peptide" evidence="2">
    <location>
        <begin position="1"/>
        <end position="16"/>
    </location>
</feature>
<keyword evidence="1" id="KW-0472">Membrane</keyword>
<evidence type="ECO:0000256" key="2">
    <source>
        <dbReference type="SAM" id="SignalP"/>
    </source>
</evidence>
<evidence type="ECO:0000313" key="3">
    <source>
        <dbReference type="EMBL" id="VDP36884.1"/>
    </source>
</evidence>
<dbReference type="PANTHER" id="PTHR11161">
    <property type="entry name" value="O-ACYLTRANSFERASE"/>
    <property type="match status" value="1"/>
</dbReference>
<feature type="transmembrane region" description="Helical" evidence="1">
    <location>
        <begin position="64"/>
        <end position="83"/>
    </location>
</feature>
<accession>A0A3P8DXS1</accession>
<protein>
    <submittedName>
        <fullName evidence="5">Transmembrane protein</fullName>
    </submittedName>
</protein>
<evidence type="ECO:0000256" key="1">
    <source>
        <dbReference type="SAM" id="Phobius"/>
    </source>
</evidence>
<reference evidence="3 4" key="1">
    <citation type="submission" date="2018-11" db="EMBL/GenBank/DDBJ databases">
        <authorList>
            <consortium name="Pathogen Informatics"/>
        </authorList>
    </citation>
    <scope>NUCLEOTIDE SEQUENCE [LARGE SCALE GENOMIC DNA]</scope>
</reference>
<evidence type="ECO:0000313" key="4">
    <source>
        <dbReference type="Proteomes" id="UP000050761"/>
    </source>
</evidence>
<reference evidence="5" key="2">
    <citation type="submission" date="2019-09" db="UniProtKB">
        <authorList>
            <consortium name="WormBaseParasite"/>
        </authorList>
    </citation>
    <scope>IDENTIFICATION</scope>
</reference>
<feature type="transmembrane region" description="Helical" evidence="1">
    <location>
        <begin position="32"/>
        <end position="52"/>
    </location>
</feature>
<gene>
    <name evidence="3" type="ORF">HPBE_LOCUS23145</name>
</gene>